<dbReference type="GO" id="GO:0046872">
    <property type="term" value="F:metal ion binding"/>
    <property type="evidence" value="ECO:0007669"/>
    <property type="project" value="UniProtKB-KW"/>
</dbReference>
<dbReference type="Gene3D" id="3.40.190.80">
    <property type="match status" value="1"/>
</dbReference>
<evidence type="ECO:0000256" key="4">
    <source>
        <dbReference type="PIRSR" id="PIRSR600760-2"/>
    </source>
</evidence>
<protein>
    <submittedName>
        <fullName evidence="5">Inositol-1-monophosphatase</fullName>
        <ecNumber evidence="5">3.1.3.25</ecNumber>
    </submittedName>
</protein>
<dbReference type="PANTHER" id="PTHR20854">
    <property type="entry name" value="INOSITOL MONOPHOSPHATASE"/>
    <property type="match status" value="1"/>
</dbReference>
<gene>
    <name evidence="5" type="primary">suhB_2</name>
    <name evidence="5" type="ORF">L21SP3_01981</name>
</gene>
<dbReference type="Gene3D" id="3.30.540.10">
    <property type="entry name" value="Fructose-1,6-Bisphosphatase, subunit A, domain 1"/>
    <property type="match status" value="1"/>
</dbReference>
<dbReference type="CDD" id="cd01637">
    <property type="entry name" value="IMPase_like"/>
    <property type="match status" value="1"/>
</dbReference>
<dbReference type="PROSITE" id="PS00629">
    <property type="entry name" value="IMP_1"/>
    <property type="match status" value="1"/>
</dbReference>
<dbReference type="Proteomes" id="UP000188273">
    <property type="component" value="Chromosome"/>
</dbReference>
<evidence type="ECO:0000256" key="3">
    <source>
        <dbReference type="ARBA" id="ARBA00022842"/>
    </source>
</evidence>
<reference evidence="6" key="1">
    <citation type="submission" date="2017-02" db="EMBL/GenBank/DDBJ databases">
        <title>Comparative genomics and description of representatives of a novel lineage of planctomycetes thriving in anoxic sediments.</title>
        <authorList>
            <person name="Spring S."/>
            <person name="Bunk B."/>
            <person name="Sproer C."/>
            <person name="Klenk H.-P."/>
        </authorList>
    </citation>
    <scope>NUCLEOTIDE SEQUENCE [LARGE SCALE GENOMIC DNA]</scope>
    <source>
        <strain evidence="6">L21-RPul-D3</strain>
    </source>
</reference>
<dbReference type="EC" id="3.1.3.25" evidence="5"/>
<dbReference type="Pfam" id="PF00459">
    <property type="entry name" value="Inositol_P"/>
    <property type="match status" value="1"/>
</dbReference>
<feature type="binding site" evidence="4">
    <location>
        <position position="89"/>
    </location>
    <ligand>
        <name>Mg(2+)</name>
        <dbReference type="ChEBI" id="CHEBI:18420"/>
        <label>1</label>
        <note>catalytic</note>
    </ligand>
</feature>
<dbReference type="PRINTS" id="PR00377">
    <property type="entry name" value="IMPHPHTASES"/>
</dbReference>
<dbReference type="GO" id="GO:0008934">
    <property type="term" value="F:inositol monophosphate 1-phosphatase activity"/>
    <property type="evidence" value="ECO:0007669"/>
    <property type="project" value="TreeGrafter"/>
</dbReference>
<feature type="binding site" evidence="4">
    <location>
        <position position="209"/>
    </location>
    <ligand>
        <name>Mg(2+)</name>
        <dbReference type="ChEBI" id="CHEBI:18420"/>
        <label>1</label>
        <note>catalytic</note>
    </ligand>
</feature>
<evidence type="ECO:0000256" key="1">
    <source>
        <dbReference type="ARBA" id="ARBA00022723"/>
    </source>
</evidence>
<dbReference type="InterPro" id="IPR000760">
    <property type="entry name" value="Inositol_monophosphatase-like"/>
</dbReference>
<dbReference type="AlphaFoldDB" id="A0A1Q2HSD6"/>
<dbReference type="GO" id="GO:0007165">
    <property type="term" value="P:signal transduction"/>
    <property type="evidence" value="ECO:0007669"/>
    <property type="project" value="TreeGrafter"/>
</dbReference>
<feature type="binding site" evidence="4">
    <location>
        <position position="90"/>
    </location>
    <ligand>
        <name>Mg(2+)</name>
        <dbReference type="ChEBI" id="CHEBI:18420"/>
        <label>2</label>
    </ligand>
</feature>
<dbReference type="STRING" id="1940790.L21SP3_01981"/>
<keyword evidence="1 4" id="KW-0479">Metal-binding</keyword>
<dbReference type="SUPFAM" id="SSF56655">
    <property type="entry name" value="Carbohydrate phosphatase"/>
    <property type="match status" value="1"/>
</dbReference>
<feature type="binding site" evidence="4">
    <location>
        <position position="65"/>
    </location>
    <ligand>
        <name>Mg(2+)</name>
        <dbReference type="ChEBI" id="CHEBI:18420"/>
        <label>1</label>
        <note>catalytic</note>
    </ligand>
</feature>
<keyword evidence="6" id="KW-1185">Reference proteome</keyword>
<dbReference type="OrthoDB" id="9772456at2"/>
<name>A0A1Q2HSD6_9BACT</name>
<evidence type="ECO:0000313" key="6">
    <source>
        <dbReference type="Proteomes" id="UP000188273"/>
    </source>
</evidence>
<dbReference type="EMBL" id="CP019633">
    <property type="protein sequence ID" value="AQQ10155.1"/>
    <property type="molecule type" value="Genomic_DNA"/>
</dbReference>
<dbReference type="RefSeq" id="WP_077541099.1">
    <property type="nucleotide sequence ID" value="NZ_CP019633.1"/>
</dbReference>
<feature type="binding site" evidence="4">
    <location>
        <position position="87"/>
    </location>
    <ligand>
        <name>Mg(2+)</name>
        <dbReference type="ChEBI" id="CHEBI:18420"/>
        <label>1</label>
        <note>catalytic</note>
    </ligand>
</feature>
<comment type="cofactor">
    <cofactor evidence="4">
        <name>Mg(2+)</name>
        <dbReference type="ChEBI" id="CHEBI:18420"/>
    </cofactor>
</comment>
<accession>A0A1Q2HSD6</accession>
<evidence type="ECO:0000313" key="5">
    <source>
        <dbReference type="EMBL" id="AQQ10155.1"/>
    </source>
</evidence>
<sequence>MYSKDVKIAKKAATLAGDKALSELANIKTSFKNGSEVVTQADPLCQQIIIDEIKKHCPEDGIVAEEGEKGKVLVLPPQGSQRWWIIDPIDGTNNYSKKIMLFSVSIALFEDSMPVAGVVYCPGSGEMFEASLNGGMFLNGIRSFCSEDQIKPQSMVAIDSAWPNGIPEGIIELCKSCKLRNFGSTALHLAYVASGSMNACIVNKNRIWDFAAGAMLIQEAGGKITYQDGTDITPLNPQAASEKNFELTASNNVVHNIVLDALIS</sequence>
<dbReference type="PANTHER" id="PTHR20854:SF4">
    <property type="entry name" value="INOSITOL-1-MONOPHOSPHATASE-RELATED"/>
    <property type="match status" value="1"/>
</dbReference>
<dbReference type="InterPro" id="IPR020583">
    <property type="entry name" value="Inositol_monoP_metal-BS"/>
</dbReference>
<dbReference type="KEGG" id="pbu:L21SP3_01981"/>
<keyword evidence="2 5" id="KW-0378">Hydrolase</keyword>
<proteinExistence type="predicted"/>
<organism evidence="5 6">
    <name type="scientific">Sedimentisphaera cyanobacteriorum</name>
    <dbReference type="NCBI Taxonomy" id="1940790"/>
    <lineage>
        <taxon>Bacteria</taxon>
        <taxon>Pseudomonadati</taxon>
        <taxon>Planctomycetota</taxon>
        <taxon>Phycisphaerae</taxon>
        <taxon>Sedimentisphaerales</taxon>
        <taxon>Sedimentisphaeraceae</taxon>
        <taxon>Sedimentisphaera</taxon>
    </lineage>
</organism>
<evidence type="ECO:0000256" key="2">
    <source>
        <dbReference type="ARBA" id="ARBA00022801"/>
    </source>
</evidence>
<keyword evidence="3 4" id="KW-0460">Magnesium</keyword>
<dbReference type="GO" id="GO:0006020">
    <property type="term" value="P:inositol metabolic process"/>
    <property type="evidence" value="ECO:0007669"/>
    <property type="project" value="TreeGrafter"/>
</dbReference>